<dbReference type="RefSeq" id="WP_377775837.1">
    <property type="nucleotide sequence ID" value="NZ_JBHUOQ010000005.1"/>
</dbReference>
<dbReference type="NCBIfam" id="TIGR00021">
    <property type="entry name" value="rpiA"/>
    <property type="match status" value="1"/>
</dbReference>
<keyword evidence="4" id="KW-1185">Reference proteome</keyword>
<accession>A0ABW5WXF5</accession>
<evidence type="ECO:0000313" key="4">
    <source>
        <dbReference type="Proteomes" id="UP001597519"/>
    </source>
</evidence>
<dbReference type="PANTHER" id="PTHR11934:SF0">
    <property type="entry name" value="RIBOSE-5-PHOSPHATE ISOMERASE"/>
    <property type="match status" value="1"/>
</dbReference>
<sequence>MKELYQHLNTFLTDGTVIGMGSGSTIEGYIPSARAYIEENSLNIQFVPTSVKTEKALHDQQLKVTFDTEEIDFTIDGANQFTADLNAVKGGGGSLLREKQIGYFSKHIIIAAKKTKETPSFEGVKIPVEINPFLMNLTKLEIMNYGTSLSDRMDGDTLFTSDNGNYIVDCTFEKIDDLNVLQNQMLNIPGVIETGIFNHYIKQVVSFDDNGITVYERSRP</sequence>
<reference evidence="4" key="1">
    <citation type="journal article" date="2019" name="Int. J. Syst. Evol. Microbiol.">
        <title>The Global Catalogue of Microorganisms (GCM) 10K type strain sequencing project: providing services to taxonomists for standard genome sequencing and annotation.</title>
        <authorList>
            <consortium name="The Broad Institute Genomics Platform"/>
            <consortium name="The Broad Institute Genome Sequencing Center for Infectious Disease"/>
            <person name="Wu L."/>
            <person name="Ma J."/>
        </authorList>
    </citation>
    <scope>NUCLEOTIDE SEQUENCE [LARGE SCALE GENOMIC DNA]</scope>
    <source>
        <strain evidence="4">KCTC 33575</strain>
    </source>
</reference>
<keyword evidence="1 3" id="KW-0413">Isomerase</keyword>
<proteinExistence type="predicted"/>
<dbReference type="GO" id="GO:0004751">
    <property type="term" value="F:ribose-5-phosphate isomerase activity"/>
    <property type="evidence" value="ECO:0007669"/>
    <property type="project" value="UniProtKB-EC"/>
</dbReference>
<dbReference type="EC" id="5.3.1.6" evidence="2"/>
<dbReference type="Gene3D" id="3.40.50.1360">
    <property type="match status" value="1"/>
</dbReference>
<name>A0ABW5WXF5_9STAP</name>
<dbReference type="EMBL" id="JBHUOQ010000005">
    <property type="protein sequence ID" value="MFD2831515.1"/>
    <property type="molecule type" value="Genomic_DNA"/>
</dbReference>
<dbReference type="Pfam" id="PF06026">
    <property type="entry name" value="Rib_5-P_isom_A"/>
    <property type="match status" value="1"/>
</dbReference>
<dbReference type="InterPro" id="IPR037171">
    <property type="entry name" value="NagB/RpiA_transferase-like"/>
</dbReference>
<dbReference type="InterPro" id="IPR004788">
    <property type="entry name" value="Ribose5P_isomerase_type_A"/>
</dbReference>
<gene>
    <name evidence="3" type="primary">rpiA</name>
    <name evidence="3" type="ORF">ACFSX4_13645</name>
</gene>
<comment type="caution">
    <text evidence="3">The sequence shown here is derived from an EMBL/GenBank/DDBJ whole genome shotgun (WGS) entry which is preliminary data.</text>
</comment>
<organism evidence="3 4">
    <name type="scientific">Corticicoccus populi</name>
    <dbReference type="NCBI Taxonomy" id="1812821"/>
    <lineage>
        <taxon>Bacteria</taxon>
        <taxon>Bacillati</taxon>
        <taxon>Bacillota</taxon>
        <taxon>Bacilli</taxon>
        <taxon>Bacillales</taxon>
        <taxon>Staphylococcaceae</taxon>
        <taxon>Corticicoccus</taxon>
    </lineage>
</organism>
<dbReference type="SUPFAM" id="SSF100950">
    <property type="entry name" value="NagB/RpiA/CoA transferase-like"/>
    <property type="match status" value="1"/>
</dbReference>
<evidence type="ECO:0000313" key="3">
    <source>
        <dbReference type="EMBL" id="MFD2831515.1"/>
    </source>
</evidence>
<dbReference type="Proteomes" id="UP001597519">
    <property type="component" value="Unassembled WGS sequence"/>
</dbReference>
<evidence type="ECO:0000256" key="2">
    <source>
        <dbReference type="NCBIfam" id="TIGR00021"/>
    </source>
</evidence>
<dbReference type="PANTHER" id="PTHR11934">
    <property type="entry name" value="RIBOSE-5-PHOSPHATE ISOMERASE"/>
    <property type="match status" value="1"/>
</dbReference>
<evidence type="ECO:0000256" key="1">
    <source>
        <dbReference type="ARBA" id="ARBA00023235"/>
    </source>
</evidence>
<dbReference type="SUPFAM" id="SSF75445">
    <property type="entry name" value="D-ribose-5-phosphate isomerase (RpiA), lid domain"/>
    <property type="match status" value="1"/>
</dbReference>
<dbReference type="Gene3D" id="3.30.70.260">
    <property type="match status" value="1"/>
</dbReference>
<protein>
    <recommendedName>
        <fullName evidence="2">Ribose 5-phosphate isomerase A</fullName>
        <ecNumber evidence="2">5.3.1.6</ecNumber>
    </recommendedName>
</protein>